<accession>A0A2H0KPP6</accession>
<dbReference type="AlphaFoldDB" id="A0A2H0KPP6"/>
<proteinExistence type="predicted"/>
<evidence type="ECO:0000313" key="2">
    <source>
        <dbReference type="Proteomes" id="UP000231550"/>
    </source>
</evidence>
<sequence length="144" mass="16141">MFLRGGFGLRRRIRGIYRFGAINFNGVTFLQSCGQLEGVSAQGQSAPRQTISSQRPSGHLFTQASFCWSEFSTEVGWGCNVGVLLQSVGQFAYVSRQEQFFPAQKLLWHVLSPQELTHFSSFRLSANILLSALNQFFNIVQIEA</sequence>
<comment type="caution">
    <text evidence="1">The sequence shown here is derived from an EMBL/GenBank/DDBJ whole genome shotgun (WGS) entry which is preliminary data.</text>
</comment>
<dbReference type="EMBL" id="PCVN01000098">
    <property type="protein sequence ID" value="PIQ74132.1"/>
    <property type="molecule type" value="Genomic_DNA"/>
</dbReference>
<dbReference type="PROSITE" id="PS51257">
    <property type="entry name" value="PROKAR_LIPOPROTEIN"/>
    <property type="match status" value="1"/>
</dbReference>
<organism evidence="1 2">
    <name type="scientific">Candidatus Portnoybacteria bacterium CG11_big_fil_rev_8_21_14_0_20_44_10</name>
    <dbReference type="NCBI Taxonomy" id="1974818"/>
    <lineage>
        <taxon>Bacteria</taxon>
        <taxon>Candidatus Portnoyibacteriota</taxon>
    </lineage>
</organism>
<gene>
    <name evidence="1" type="ORF">COV85_03785</name>
</gene>
<name>A0A2H0KPP6_9BACT</name>
<reference evidence="1 2" key="1">
    <citation type="submission" date="2017-09" db="EMBL/GenBank/DDBJ databases">
        <title>Depth-based differentiation of microbial function through sediment-hosted aquifers and enrichment of novel symbionts in the deep terrestrial subsurface.</title>
        <authorList>
            <person name="Probst A.J."/>
            <person name="Ladd B."/>
            <person name="Jarett J.K."/>
            <person name="Geller-Mcgrath D.E."/>
            <person name="Sieber C.M."/>
            <person name="Emerson J.B."/>
            <person name="Anantharaman K."/>
            <person name="Thomas B.C."/>
            <person name="Malmstrom R."/>
            <person name="Stieglmeier M."/>
            <person name="Klingl A."/>
            <person name="Woyke T."/>
            <person name="Ryan C.M."/>
            <person name="Banfield J.F."/>
        </authorList>
    </citation>
    <scope>NUCLEOTIDE SEQUENCE [LARGE SCALE GENOMIC DNA]</scope>
    <source>
        <strain evidence="1">CG11_big_fil_rev_8_21_14_0_20_44_10</strain>
    </source>
</reference>
<evidence type="ECO:0000313" key="1">
    <source>
        <dbReference type="EMBL" id="PIQ74132.1"/>
    </source>
</evidence>
<protein>
    <submittedName>
        <fullName evidence="1">Uncharacterized protein</fullName>
    </submittedName>
</protein>
<dbReference type="Proteomes" id="UP000231550">
    <property type="component" value="Unassembled WGS sequence"/>
</dbReference>